<dbReference type="OrthoDB" id="9808408at2"/>
<sequence length="664" mass="76119">MDVSQNYKKDAKAILEAAPDLYLILSPQFYIVGASDSYLEATMVNREEIIGRYLFDVFPDNPNDITATGVKNLQYSLNRVLKEKNCDAMAVQKYDIRRPEFAGGDFEVRYWSLLNCPVFDSDNHIKYIIHRVKDVTEFIQQSHASQLNIIQSLQSSEGKMGTEIMQRARDIQALNKKLQENEQFNTTFLAAIPDAMILANEQGIIEYVNNQTETMFGYTKDELLGQVIELLIPEKASQVHPSHRNNYFKSPRTRPMGIGKELQAQRKNGEIFPVEISLSPIQNTNGLNAIAIIRDVTRQTEQNKLLQQKEQSLRELYETVEQERSYLETLNQKMVLITQLSETLMACRNIEEIIESFTSFAPKILDFSQGVLYLMHNSRNYLERKITWGNKEYYLASFAPHDCWALRRGCIHQYDASRPGVMCQHLKERPLFQESFLCIPLMAEYEIFGLLFIDSTKETLPLEKIHSLISVVTETVALAIANIRLKELLHSQAIRDPLTGLLNRRFLDEYAIKQIGQAKRNKTTIFFIMIDVDNFKHINDQFGHESGDYVLSLLGKLLNSLVREGDLVCRYGGEEFLLVLPNCELDNAKMAAENVRCEISKMPIILRDNDFNITVSLGLAKFPQNGRSIKKLIDAADQALYSAKKQGKNRTIIFSEFNSSKRSR</sequence>
<dbReference type="GO" id="GO:1902201">
    <property type="term" value="P:negative regulation of bacterial-type flagellum-dependent cell motility"/>
    <property type="evidence" value="ECO:0007669"/>
    <property type="project" value="TreeGrafter"/>
</dbReference>
<dbReference type="SUPFAM" id="SSF55785">
    <property type="entry name" value="PYP-like sensor domain (PAS domain)"/>
    <property type="match status" value="2"/>
</dbReference>
<feature type="domain" description="PAS" evidence="5">
    <location>
        <begin position="181"/>
        <end position="234"/>
    </location>
</feature>
<dbReference type="GO" id="GO:0005886">
    <property type="term" value="C:plasma membrane"/>
    <property type="evidence" value="ECO:0007669"/>
    <property type="project" value="TreeGrafter"/>
</dbReference>
<dbReference type="CDD" id="cd00130">
    <property type="entry name" value="PAS"/>
    <property type="match status" value="1"/>
</dbReference>
<dbReference type="PANTHER" id="PTHR45138:SF9">
    <property type="entry name" value="DIGUANYLATE CYCLASE DGCM-RELATED"/>
    <property type="match status" value="1"/>
</dbReference>
<dbReference type="GO" id="GO:0016301">
    <property type="term" value="F:kinase activity"/>
    <property type="evidence" value="ECO:0007669"/>
    <property type="project" value="UniProtKB-KW"/>
</dbReference>
<evidence type="ECO:0000259" key="7">
    <source>
        <dbReference type="PROSITE" id="PS50887"/>
    </source>
</evidence>
<evidence type="ECO:0000259" key="5">
    <source>
        <dbReference type="PROSITE" id="PS50112"/>
    </source>
</evidence>
<dbReference type="SMART" id="SM00091">
    <property type="entry name" value="PAS"/>
    <property type="match status" value="2"/>
</dbReference>
<dbReference type="InterPro" id="IPR000700">
    <property type="entry name" value="PAS-assoc_C"/>
</dbReference>
<dbReference type="SMART" id="SM00267">
    <property type="entry name" value="GGDEF"/>
    <property type="match status" value="1"/>
</dbReference>
<gene>
    <name evidence="8" type="primary">pleD_2</name>
    <name evidence="8" type="ORF">Lsan_3457</name>
</gene>
<dbReference type="Pfam" id="PF13426">
    <property type="entry name" value="PAS_9"/>
    <property type="match status" value="1"/>
</dbReference>
<evidence type="ECO:0000256" key="3">
    <source>
        <dbReference type="ARBA" id="ARBA00034247"/>
    </source>
</evidence>
<keyword evidence="8" id="KW-0418">Kinase</keyword>
<dbReference type="RefSeq" id="WP_058515392.1">
    <property type="nucleotide sequence ID" value="NZ_CAAAIH010000023.1"/>
</dbReference>
<feature type="domain" description="PAC" evidence="6">
    <location>
        <begin position="258"/>
        <end position="308"/>
    </location>
</feature>
<keyword evidence="9" id="KW-1185">Reference proteome</keyword>
<dbReference type="InterPro" id="IPR013656">
    <property type="entry name" value="PAS_4"/>
</dbReference>
<dbReference type="PATRIC" id="fig|45074.5.peg.3716"/>
<proteinExistence type="predicted"/>
<keyword evidence="8" id="KW-0808">Transferase</keyword>
<dbReference type="Pfam" id="PF13492">
    <property type="entry name" value="GAF_3"/>
    <property type="match status" value="1"/>
</dbReference>
<dbReference type="InterPro" id="IPR035965">
    <property type="entry name" value="PAS-like_dom_sf"/>
</dbReference>
<dbReference type="InterPro" id="IPR043128">
    <property type="entry name" value="Rev_trsase/Diguanyl_cyclase"/>
</dbReference>
<dbReference type="Gene3D" id="3.30.450.40">
    <property type="match status" value="1"/>
</dbReference>
<evidence type="ECO:0000259" key="6">
    <source>
        <dbReference type="PROSITE" id="PS50113"/>
    </source>
</evidence>
<dbReference type="InterPro" id="IPR050469">
    <property type="entry name" value="Diguanylate_Cyclase"/>
</dbReference>
<dbReference type="PROSITE" id="PS50113">
    <property type="entry name" value="PAC"/>
    <property type="match status" value="1"/>
</dbReference>
<dbReference type="SUPFAM" id="SSF55781">
    <property type="entry name" value="GAF domain-like"/>
    <property type="match status" value="1"/>
</dbReference>
<reference evidence="8 9" key="1">
    <citation type="submission" date="2015-11" db="EMBL/GenBank/DDBJ databases">
        <title>Genomic analysis of 38 Legionella species identifies large and diverse effector repertoires.</title>
        <authorList>
            <person name="Burstein D."/>
            <person name="Amaro F."/>
            <person name="Zusman T."/>
            <person name="Lifshitz Z."/>
            <person name="Cohen O."/>
            <person name="Gilbert J.A."/>
            <person name="Pupko T."/>
            <person name="Shuman H.A."/>
            <person name="Segal G."/>
        </authorList>
    </citation>
    <scope>NUCLEOTIDE SEQUENCE [LARGE SCALE GENOMIC DNA]</scope>
    <source>
        <strain evidence="8 9">SC-63-C7</strain>
    </source>
</reference>
<evidence type="ECO:0000256" key="4">
    <source>
        <dbReference type="SAM" id="Coils"/>
    </source>
</evidence>
<feature type="coiled-coil region" evidence="4">
    <location>
        <begin position="303"/>
        <end position="333"/>
    </location>
</feature>
<evidence type="ECO:0000256" key="2">
    <source>
        <dbReference type="ARBA" id="ARBA00012528"/>
    </source>
</evidence>
<dbReference type="FunFam" id="3.30.70.270:FF:000001">
    <property type="entry name" value="Diguanylate cyclase domain protein"/>
    <property type="match status" value="1"/>
</dbReference>
<dbReference type="PANTHER" id="PTHR45138">
    <property type="entry name" value="REGULATORY COMPONENTS OF SENSORY TRANSDUCTION SYSTEM"/>
    <property type="match status" value="1"/>
</dbReference>
<dbReference type="InterPro" id="IPR000014">
    <property type="entry name" value="PAS"/>
</dbReference>
<dbReference type="SMART" id="SM00065">
    <property type="entry name" value="GAF"/>
    <property type="match status" value="1"/>
</dbReference>
<dbReference type="GO" id="GO:0043709">
    <property type="term" value="P:cell adhesion involved in single-species biofilm formation"/>
    <property type="evidence" value="ECO:0007669"/>
    <property type="project" value="TreeGrafter"/>
</dbReference>
<accession>A0A0W0YCR5</accession>
<dbReference type="InterPro" id="IPR029787">
    <property type="entry name" value="Nucleotide_cyclase"/>
</dbReference>
<evidence type="ECO:0000313" key="9">
    <source>
        <dbReference type="Proteomes" id="UP000054703"/>
    </source>
</evidence>
<dbReference type="EC" id="2.7.7.65" evidence="2"/>
<organism evidence="8 9">
    <name type="scientific">Legionella santicrucis</name>
    <dbReference type="NCBI Taxonomy" id="45074"/>
    <lineage>
        <taxon>Bacteria</taxon>
        <taxon>Pseudomonadati</taxon>
        <taxon>Pseudomonadota</taxon>
        <taxon>Gammaproteobacteria</taxon>
        <taxon>Legionellales</taxon>
        <taxon>Legionellaceae</taxon>
        <taxon>Legionella</taxon>
    </lineage>
</organism>
<dbReference type="CDD" id="cd01949">
    <property type="entry name" value="GGDEF"/>
    <property type="match status" value="1"/>
</dbReference>
<keyword evidence="4" id="KW-0175">Coiled coil</keyword>
<dbReference type="NCBIfam" id="TIGR00254">
    <property type="entry name" value="GGDEF"/>
    <property type="match status" value="1"/>
</dbReference>
<dbReference type="PROSITE" id="PS50112">
    <property type="entry name" value="PAS"/>
    <property type="match status" value="1"/>
</dbReference>
<dbReference type="InterPro" id="IPR000160">
    <property type="entry name" value="GGDEF_dom"/>
</dbReference>
<comment type="catalytic activity">
    <reaction evidence="3">
        <text>2 GTP = 3',3'-c-di-GMP + 2 diphosphate</text>
        <dbReference type="Rhea" id="RHEA:24898"/>
        <dbReference type="ChEBI" id="CHEBI:33019"/>
        <dbReference type="ChEBI" id="CHEBI:37565"/>
        <dbReference type="ChEBI" id="CHEBI:58805"/>
        <dbReference type="EC" id="2.7.7.65"/>
    </reaction>
</comment>
<dbReference type="EMBL" id="LNYU01000088">
    <property type="protein sequence ID" value="KTD54677.1"/>
    <property type="molecule type" value="Genomic_DNA"/>
</dbReference>
<dbReference type="Proteomes" id="UP000054703">
    <property type="component" value="Unassembled WGS sequence"/>
</dbReference>
<dbReference type="STRING" id="45074.Lsan_3457"/>
<dbReference type="InterPro" id="IPR003018">
    <property type="entry name" value="GAF"/>
</dbReference>
<dbReference type="Gene3D" id="3.30.70.270">
    <property type="match status" value="1"/>
</dbReference>
<dbReference type="Pfam" id="PF08448">
    <property type="entry name" value="PAS_4"/>
    <property type="match status" value="1"/>
</dbReference>
<dbReference type="PROSITE" id="PS50887">
    <property type="entry name" value="GGDEF"/>
    <property type="match status" value="1"/>
</dbReference>
<evidence type="ECO:0000256" key="1">
    <source>
        <dbReference type="ARBA" id="ARBA00001946"/>
    </source>
</evidence>
<name>A0A0W0YCR5_9GAMM</name>
<dbReference type="Pfam" id="PF00990">
    <property type="entry name" value="GGDEF"/>
    <property type="match status" value="1"/>
</dbReference>
<dbReference type="Gene3D" id="3.30.450.20">
    <property type="entry name" value="PAS domain"/>
    <property type="match status" value="2"/>
</dbReference>
<dbReference type="InterPro" id="IPR029016">
    <property type="entry name" value="GAF-like_dom_sf"/>
</dbReference>
<comment type="caution">
    <text evidence="8">The sequence shown here is derived from an EMBL/GenBank/DDBJ whole genome shotgun (WGS) entry which is preliminary data.</text>
</comment>
<evidence type="ECO:0000313" key="8">
    <source>
        <dbReference type="EMBL" id="KTD54677.1"/>
    </source>
</evidence>
<dbReference type="GO" id="GO:0052621">
    <property type="term" value="F:diguanylate cyclase activity"/>
    <property type="evidence" value="ECO:0007669"/>
    <property type="project" value="UniProtKB-EC"/>
</dbReference>
<protein>
    <recommendedName>
        <fullName evidence="2">diguanylate cyclase</fullName>
        <ecNumber evidence="2">2.7.7.65</ecNumber>
    </recommendedName>
</protein>
<dbReference type="SUPFAM" id="SSF55073">
    <property type="entry name" value="Nucleotide cyclase"/>
    <property type="match status" value="1"/>
</dbReference>
<feature type="domain" description="GGDEF" evidence="7">
    <location>
        <begin position="523"/>
        <end position="656"/>
    </location>
</feature>
<comment type="cofactor">
    <cofactor evidence="1">
        <name>Mg(2+)</name>
        <dbReference type="ChEBI" id="CHEBI:18420"/>
    </cofactor>
</comment>
<dbReference type="AlphaFoldDB" id="A0A0W0YCR5"/>
<dbReference type="NCBIfam" id="TIGR00229">
    <property type="entry name" value="sensory_box"/>
    <property type="match status" value="1"/>
</dbReference>